<feature type="non-terminal residue" evidence="1">
    <location>
        <position position="1"/>
    </location>
</feature>
<dbReference type="AlphaFoldDB" id="A0A6G2DW00"/>
<dbReference type="Gene3D" id="3.40.50.300">
    <property type="entry name" value="P-loop containing nucleotide triphosphate hydrolases"/>
    <property type="match status" value="1"/>
</dbReference>
<protein>
    <submittedName>
        <fullName evidence="1">ABC transporter ATP-binding protein</fullName>
    </submittedName>
</protein>
<keyword evidence="1" id="KW-0547">Nucleotide-binding</keyword>
<dbReference type="InterPro" id="IPR027417">
    <property type="entry name" value="P-loop_NTPase"/>
</dbReference>
<keyword evidence="1" id="KW-0067">ATP-binding</keyword>
<dbReference type="PANTHER" id="PTHR43394">
    <property type="entry name" value="ATP-DEPENDENT PERMEASE MDL1, MITOCHONDRIAL"/>
    <property type="match status" value="1"/>
</dbReference>
<dbReference type="SUPFAM" id="SSF52540">
    <property type="entry name" value="P-loop containing nucleoside triphosphate hydrolases"/>
    <property type="match status" value="1"/>
</dbReference>
<dbReference type="GO" id="GO:0005524">
    <property type="term" value="F:ATP binding"/>
    <property type="evidence" value="ECO:0007669"/>
    <property type="project" value="UniProtKB-KW"/>
</dbReference>
<dbReference type="InterPro" id="IPR039421">
    <property type="entry name" value="Type_1_exporter"/>
</dbReference>
<proteinExistence type="predicted"/>
<accession>A0A6G2DW00</accession>
<evidence type="ECO:0000313" key="1">
    <source>
        <dbReference type="EMBL" id="MTW25420.1"/>
    </source>
</evidence>
<dbReference type="GO" id="GO:0015421">
    <property type="term" value="F:ABC-type oligopeptide transporter activity"/>
    <property type="evidence" value="ECO:0007669"/>
    <property type="project" value="TreeGrafter"/>
</dbReference>
<reference evidence="1 2" key="1">
    <citation type="submission" date="2019-11" db="EMBL/GenBank/DDBJ databases">
        <title>Growth characteristics of pneumococcus vary with the chemical composition of the capsule and with environmental conditions.</title>
        <authorList>
            <person name="Tothpal A."/>
            <person name="Desobry K."/>
            <person name="Joshi S."/>
            <person name="Wyllie A.L."/>
            <person name="Weinberger D.M."/>
        </authorList>
    </citation>
    <scope>NUCLEOTIDE SEQUENCE [LARGE SCALE GENOMIC DNA]</scope>
    <source>
        <strain evidence="2">pnumococcus23A</strain>
    </source>
</reference>
<dbReference type="EMBL" id="WNHS01000167">
    <property type="protein sequence ID" value="MTW25420.1"/>
    <property type="molecule type" value="Genomic_DNA"/>
</dbReference>
<comment type="caution">
    <text evidence="1">The sequence shown here is derived from an EMBL/GenBank/DDBJ whole genome shotgun (WGS) entry which is preliminary data.</text>
</comment>
<sequence length="56" mass="6559">VVIISHRMKSIENADKIVVLQNGRVESEGKHEELLQKSKIYKNLIEKTKMAEEFIY</sequence>
<dbReference type="PANTHER" id="PTHR43394:SF1">
    <property type="entry name" value="ATP-BINDING CASSETTE SUB-FAMILY B MEMBER 10, MITOCHONDRIAL"/>
    <property type="match status" value="1"/>
</dbReference>
<evidence type="ECO:0000313" key="2">
    <source>
        <dbReference type="Proteomes" id="UP000490982"/>
    </source>
</evidence>
<name>A0A6G2DW00_STREE</name>
<dbReference type="Proteomes" id="UP000490982">
    <property type="component" value="Unassembled WGS sequence"/>
</dbReference>
<organism evidence="1 2">
    <name type="scientific">Streptococcus pneumoniae</name>
    <dbReference type="NCBI Taxonomy" id="1313"/>
    <lineage>
        <taxon>Bacteria</taxon>
        <taxon>Bacillati</taxon>
        <taxon>Bacillota</taxon>
        <taxon>Bacilli</taxon>
        <taxon>Lactobacillales</taxon>
        <taxon>Streptococcaceae</taxon>
        <taxon>Streptococcus</taxon>
    </lineage>
</organism>
<gene>
    <name evidence="1" type="ORF">GM537_11485</name>
</gene>